<dbReference type="Gene3D" id="2.60.40.1930">
    <property type="match status" value="1"/>
</dbReference>
<dbReference type="SUPFAM" id="SSF49464">
    <property type="entry name" value="Carboxypeptidase regulatory domain-like"/>
    <property type="match status" value="1"/>
</dbReference>
<comment type="similarity">
    <text evidence="1">Belongs to the protease inhibitor I39 (alpha-2-macroglobulin) family. Bacterial alpha-2-macroglobulin subfamily.</text>
</comment>
<dbReference type="GO" id="GO:0004866">
    <property type="term" value="F:endopeptidase inhibitor activity"/>
    <property type="evidence" value="ECO:0007669"/>
    <property type="project" value="InterPro"/>
</dbReference>
<dbReference type="PANTHER" id="PTHR40094">
    <property type="entry name" value="ALPHA-2-MACROGLOBULIN HOMOLOG"/>
    <property type="match status" value="1"/>
</dbReference>
<dbReference type="InterPro" id="IPR008969">
    <property type="entry name" value="CarboxyPept-like_regulatory"/>
</dbReference>
<keyword evidence="2" id="KW-0732">Signal</keyword>
<dbReference type="Pfam" id="PF00207">
    <property type="entry name" value="A2M"/>
    <property type="match status" value="1"/>
</dbReference>
<gene>
    <name evidence="4" type="ORF">EZ449_20580</name>
</gene>
<dbReference type="InterPro" id="IPR041246">
    <property type="entry name" value="Bact_MG10"/>
</dbReference>
<reference evidence="4 5" key="1">
    <citation type="submission" date="2019-02" db="EMBL/GenBank/DDBJ databases">
        <title>Pedobacter sp. RP-3-11 sp. nov., isolated from Arctic soil.</title>
        <authorList>
            <person name="Dahal R.H."/>
        </authorList>
    </citation>
    <scope>NUCLEOTIDE SEQUENCE [LARGE SCALE GENOMIC DNA]</scope>
    <source>
        <strain evidence="4 5">RP-3-11</strain>
    </source>
</reference>
<feature type="chain" id="PRO_5020855744" description="Alpha-2-macroglobulin domain-containing protein" evidence="2">
    <location>
        <begin position="24"/>
        <end position="2146"/>
    </location>
</feature>
<dbReference type="SUPFAM" id="SSF48239">
    <property type="entry name" value="Terpenoid cyclases/Protein prenyltransferases"/>
    <property type="match status" value="1"/>
</dbReference>
<dbReference type="InterPro" id="IPR002890">
    <property type="entry name" value="MG2"/>
</dbReference>
<dbReference type="OrthoDB" id="9767116at2"/>
<evidence type="ECO:0000313" key="5">
    <source>
        <dbReference type="Proteomes" id="UP000291485"/>
    </source>
</evidence>
<evidence type="ECO:0000256" key="1">
    <source>
        <dbReference type="ARBA" id="ARBA00010556"/>
    </source>
</evidence>
<dbReference type="RefSeq" id="WP_131562479.1">
    <property type="nucleotide sequence ID" value="NZ_SJSN01000023.1"/>
</dbReference>
<dbReference type="InterPro" id="IPR051802">
    <property type="entry name" value="YfhM-like"/>
</dbReference>
<dbReference type="Pfam" id="PF17973">
    <property type="entry name" value="bMG10"/>
    <property type="match status" value="1"/>
</dbReference>
<evidence type="ECO:0000256" key="2">
    <source>
        <dbReference type="SAM" id="SignalP"/>
    </source>
</evidence>
<evidence type="ECO:0000259" key="3">
    <source>
        <dbReference type="SMART" id="SM01360"/>
    </source>
</evidence>
<dbReference type="Pfam" id="PF01835">
    <property type="entry name" value="MG2"/>
    <property type="match status" value="1"/>
</dbReference>
<organism evidence="4 5">
    <name type="scientific">Pedobacter frigidisoli</name>
    <dbReference type="NCBI Taxonomy" id="2530455"/>
    <lineage>
        <taxon>Bacteria</taxon>
        <taxon>Pseudomonadati</taxon>
        <taxon>Bacteroidota</taxon>
        <taxon>Sphingobacteriia</taxon>
        <taxon>Sphingobacteriales</taxon>
        <taxon>Sphingobacteriaceae</taxon>
        <taxon>Pedobacter</taxon>
    </lineage>
</organism>
<dbReference type="EMBL" id="SJSN01000023">
    <property type="protein sequence ID" value="TCD00557.1"/>
    <property type="molecule type" value="Genomic_DNA"/>
</dbReference>
<dbReference type="SMART" id="SM01360">
    <property type="entry name" value="A2M"/>
    <property type="match status" value="1"/>
</dbReference>
<dbReference type="PANTHER" id="PTHR40094:SF1">
    <property type="entry name" value="UBIQUITIN DOMAIN-CONTAINING PROTEIN"/>
    <property type="match status" value="1"/>
</dbReference>
<dbReference type="InterPro" id="IPR047565">
    <property type="entry name" value="Alpha-macroglob_thiol-ester_cl"/>
</dbReference>
<dbReference type="InterPro" id="IPR001599">
    <property type="entry name" value="Macroglobln_a2"/>
</dbReference>
<comment type="caution">
    <text evidence="4">The sequence shown here is derived from an EMBL/GenBank/DDBJ whole genome shotgun (WGS) entry which is preliminary data.</text>
</comment>
<keyword evidence="5" id="KW-1185">Reference proteome</keyword>
<feature type="domain" description="Alpha-2-macroglobulin" evidence="3">
    <location>
        <begin position="1378"/>
        <end position="1468"/>
    </location>
</feature>
<dbReference type="InterPro" id="IPR008930">
    <property type="entry name" value="Terpenoid_cyclase/PrenylTrfase"/>
</dbReference>
<sequence length="2146" mass="244685">MKNALHSLFLFSIFCLFSFKAFPQNNPEFYKKGFKNVDSLAIAAKPKEALIILNKLSVNARADGNTPMLIKSVMYSMLFQSYLEEDAFSKIIKALKQDVSSAKQPAKSILQSILAESYWKYYEQNSYNLMNRTNVQSNLGDDIKIWSRNKFIDETIKYYLASLADVKLLQRTRIDSLSDMMIGDNYSRYLRPKLYDILAYRAIAVLMNTQLEINKTDDVINFNDEKWFGDYQSFLAIEIPKTDTTSFAAKAFDIFQTLIKTHSSTQNIGAIADADLKRLNYIFLRSTREDKLELYSKALQKVSEYSKRSEIYADVLFELASKKYESRFSQDPKQLPNLKELVGIANRAIKAYPNSIGGKNSEKLVIDIKNRSLNMTMKEFLQPGKAAQMLFRYKSVDTIYLKLFKPSYMLDPNALNTKSAYTKFLAGNKMEKEWTIVLPVNKDYQEHSIIDKLNGLEIGNYVIIAQSTLDSNDRNAAYNFVSFRVTNLAVTNRVSGVMNHQYFVANSSTGEAIENASIQEKMSEYKNGKSVLNNKGTLLTDENGFAESVLNTSVNKIVVNHGSDSIAMDINQKWYQYQAKKEKVVLFTDRAIYRPGQTVFYKGIYFEYEDYKNRILKQQSIDITFKDTNWKDIEKCTKITNEYGTFQGSFIIPMGKLNGRMNISTTYGAIQVQVEEYKRPTFEIVFDKLNKKYNLNDSIRLQGKAISFSGYAVTGAKVKYTITRIILAEFGRVYGINTFKQIAVGKTETKADGGFEINYMALADSGNINAYSYQVNVEITDLNGETKTKMLTVNAGKSDVLLNVSMPTKLFLTAKVDSIPFQITNLNRESIKGKLSSEWYFLVNPDRPIYPSSFYNKTEKYNLSKEEFLKYFPNEEYNGDANPENWKAKKVDFTQHANVGMGTGKIAVSSKSIPAGYYKVRFKAINEAQDSTVVEKIVRVYKESAEKIHLSNEWLVAEKTTIKPEQFAVFRLASIVPNAKAYYEVYYKDKIVEKVWLKASPKQTIIKIKPQLGFVDGFAVQFTMVQNGRIFQSMNEVSIINTEDNLDIKFLTFRDKLQPGEKESWKLSITNKRGEKQMAEMVASLYDASLDDLKPMSWDNIVTPKYDYQKYFWGFNLNNLLSGNEFWFLKNYANYFDITRRAYEVINFYGFNYNSYDPKYSYNQFLRGLETDRRKFISEAASKKLDELKATGKIYGVVTDPDGYAFPGVSIKAGNKKTSTDQYGIYSIDAKIGEELSANFIGYTSASLKIGSTKRINFRLEEDGKGLSEISVVGYGTQKKSDVTGSATMYDDKDPTLRQEVEANRIVLREIRTTPGLKYNSSGDPSPETLRDAIAVDDNQVYDFLSIKGYDPKTDTYIVNGKPVKKAKVIPRTNFTETAFFYPQLQTNEAGEINIEFTIPQSLTRYKMMGFAHTTDLKTATITKELVTQKQLSISANAPRFFREGDSILFSAKLNNLSGKAIDGNAILELRDALSGKIISIFGKDVAIVQKFQLANNGNQSLKWSLIIPSGIGAITYKLIAQSGDYSDGEEMTIPVLPNNMLVTESMPINVRGGMNKTFTMDKLLNSGDSKTLKNQSLTFEFTSNPVWYAVQALPYLMEYPYECAEQTFSRFYANSFATGIINSSPKVKTVFESWKHVDNGVALLSNLEKNPALKSILLEETPWVRNAENETERKKRLAVLFDLNRMTYELKANFEKLENMQFSNGSFPWFSGMQEDRYITQHITLGLGQLQHLKLVDEKAFPKLNQMLSKSISYLDDKLVVDYKDALKNKITSTYLPTHYLYARSYSIQKNANLDFVKAQQYFIKRIISDWKYMQPYQLAQSALILERNGNHTEAMKIINLLKQTAQQSDEMGMYWPKNQNGWWWYQNPIETQALLIEAFDEVAKDTKSVEEMKIWLLKNKQTNDWKTTKATAAASYALLMRGYDLLNESATPEILIGGKTFAQLGISESPKEAGTGYEKVVILGKDIKPEMAKVQIKNNNKTVSWGAYYWQYFEQLDKITSAATGVKINKQLFLQKQTEKGNLLTPLTATNVLSPGDLIKVRIEIFCDRDMEYIHLKDMRSSGFEPVNVISQYKYQDGLSYYESTKDASTNFFISYLRKGTYVFEYPLRVTHSGNFSNGITTLQSMYAPEFTTHSAGVRVTVRP</sequence>
<name>A0A4V2ML43_9SPHI</name>
<dbReference type="SMART" id="SM01419">
    <property type="entry name" value="Thiol-ester_cl"/>
    <property type="match status" value="1"/>
</dbReference>
<proteinExistence type="inferred from homology"/>
<dbReference type="Proteomes" id="UP000291485">
    <property type="component" value="Unassembled WGS sequence"/>
</dbReference>
<dbReference type="Gene3D" id="1.50.10.20">
    <property type="match status" value="1"/>
</dbReference>
<accession>A0A4V2ML43</accession>
<evidence type="ECO:0000313" key="4">
    <source>
        <dbReference type="EMBL" id="TCD00557.1"/>
    </source>
</evidence>
<protein>
    <recommendedName>
        <fullName evidence="3">Alpha-2-macroglobulin domain-containing protein</fullName>
    </recommendedName>
</protein>
<feature type="signal peptide" evidence="2">
    <location>
        <begin position="1"/>
        <end position="23"/>
    </location>
</feature>